<proteinExistence type="predicted"/>
<dbReference type="InterPro" id="IPR012938">
    <property type="entry name" value="Glc/Sorbosone_DH"/>
</dbReference>
<dbReference type="InterPro" id="IPR015919">
    <property type="entry name" value="Cadherin-like_sf"/>
</dbReference>
<dbReference type="SUPFAM" id="SSF49313">
    <property type="entry name" value="Cadherin-like"/>
    <property type="match status" value="1"/>
</dbReference>
<feature type="compositionally biased region" description="Gly residues" evidence="1">
    <location>
        <begin position="752"/>
        <end position="768"/>
    </location>
</feature>
<organism evidence="3 4">
    <name type="scientific">Hyalangium rubrum</name>
    <dbReference type="NCBI Taxonomy" id="3103134"/>
    <lineage>
        <taxon>Bacteria</taxon>
        <taxon>Pseudomonadati</taxon>
        <taxon>Myxococcota</taxon>
        <taxon>Myxococcia</taxon>
        <taxon>Myxococcales</taxon>
        <taxon>Cystobacterineae</taxon>
        <taxon>Archangiaceae</taxon>
        <taxon>Hyalangium</taxon>
    </lineage>
</organism>
<reference evidence="3 4" key="1">
    <citation type="submission" date="2023-12" db="EMBL/GenBank/DDBJ databases">
        <title>the genome sequence of Hyalangium sp. s54d21.</title>
        <authorList>
            <person name="Zhang X."/>
        </authorList>
    </citation>
    <scope>NUCLEOTIDE SEQUENCE [LARGE SCALE GENOMIC DNA]</scope>
    <source>
        <strain evidence="4">s54d21</strain>
    </source>
</reference>
<dbReference type="Gene3D" id="2.60.40.10">
    <property type="entry name" value="Immunoglobulins"/>
    <property type="match status" value="1"/>
</dbReference>
<feature type="region of interest" description="Disordered" evidence="1">
    <location>
        <begin position="745"/>
        <end position="789"/>
    </location>
</feature>
<name>A0ABU5HEE1_9BACT</name>
<feature type="domain" description="Glucose/Sorbosone dehydrogenase" evidence="2">
    <location>
        <begin position="51"/>
        <end position="268"/>
    </location>
</feature>
<dbReference type="InterPro" id="IPR013783">
    <property type="entry name" value="Ig-like_fold"/>
</dbReference>
<keyword evidence="4" id="KW-1185">Reference proteome</keyword>
<dbReference type="Gene3D" id="2.120.10.30">
    <property type="entry name" value="TolB, C-terminal domain"/>
    <property type="match status" value="1"/>
</dbReference>
<protein>
    <submittedName>
        <fullName evidence="3">PQQ-dependent sugar dehydrogenase</fullName>
    </submittedName>
</protein>
<evidence type="ECO:0000313" key="3">
    <source>
        <dbReference type="EMBL" id="MDY7231845.1"/>
    </source>
</evidence>
<dbReference type="SUPFAM" id="SSF50952">
    <property type="entry name" value="Soluble quinoprotein glucose dehydrogenase"/>
    <property type="match status" value="1"/>
</dbReference>
<evidence type="ECO:0000256" key="1">
    <source>
        <dbReference type="SAM" id="MobiDB-lite"/>
    </source>
</evidence>
<comment type="caution">
    <text evidence="3">The sequence shown here is derived from an EMBL/GenBank/DDBJ whole genome shotgun (WGS) entry which is preliminary data.</text>
</comment>
<accession>A0ABU5HEE1</accession>
<dbReference type="EMBL" id="JAXIVS010000016">
    <property type="protein sequence ID" value="MDY7231845.1"/>
    <property type="molecule type" value="Genomic_DNA"/>
</dbReference>
<dbReference type="Pfam" id="PF05345">
    <property type="entry name" value="He_PIG"/>
    <property type="match status" value="1"/>
</dbReference>
<dbReference type="Proteomes" id="UP001291309">
    <property type="component" value="Unassembled WGS sequence"/>
</dbReference>
<evidence type="ECO:0000313" key="4">
    <source>
        <dbReference type="Proteomes" id="UP001291309"/>
    </source>
</evidence>
<gene>
    <name evidence="3" type="ORF">SYV04_35995</name>
</gene>
<feature type="domain" description="Glucose/Sorbosone dehydrogenase" evidence="2">
    <location>
        <begin position="369"/>
        <end position="436"/>
    </location>
</feature>
<dbReference type="PANTHER" id="PTHR19328">
    <property type="entry name" value="HEDGEHOG-INTERACTING PROTEIN"/>
    <property type="match status" value="1"/>
</dbReference>
<evidence type="ECO:0000259" key="2">
    <source>
        <dbReference type="Pfam" id="PF07995"/>
    </source>
</evidence>
<dbReference type="Pfam" id="PF07995">
    <property type="entry name" value="GSDH"/>
    <property type="match status" value="2"/>
</dbReference>
<dbReference type="RefSeq" id="WP_321550556.1">
    <property type="nucleotide sequence ID" value="NZ_JAXIVS010000016.1"/>
</dbReference>
<sequence>MLTPRFEEKAFATLLALVGLLALVPGTALATVSERGFTEQVFVEGGLSELTAMAWAPDGSNRLFITRKRGEIRVVKNGELLSTPWATVSPLRTSGESGLIGLAFDPHFATNRYVYVVATVFVNEGTVDQQILRYTDVEGVGTDRTVILAGLPTGGGNHNGGGLAFGPDGMLYFGVGDGFSPVGVEDLSSLVAKIGRTRTDGTAPEDNPFFDGPGPNNDYIWARGFRNPFGLAFQPGTGKLWVDVAGDLYEQVFAVQGGDHAGWPRYEANQPPEFLAPVIRYGTNHAPQLIADRMRAVRRDGIATFTLEAPHHLRPGERITISQVGDASFHGDGDVASVPTPETFTVVQPGPDVWSNRGVLTLQNLGGSVTGGAFYQGTAFPPAYRGNFFFGDFNSDSILRAVIDAQGTVTRVEPWAQGVSGAVSVAVGPDGALYYASFYTGHIYRTSYTAPLPRLRVSTERIDVQEGQTASFTVRMEEAPAAPVTITVWPPSSPDRELSVVQGSDLTFTPDNHATPQTATFAAGEDADALHDSVSFFIGGPGVEPREVTVRTLDDDGVDLVLSSTTVNMREGGQSLVVVSLASPPPTTVVAHATVVGEGLEIVEGTFLTFSPTNHSQGQYLVIGGVGDTNVRDGSATVQLIGAGLRLGSIAVTLEDRGEAAPVFISAPVTTAATGVEYRYALEARSHSGARYALDEGPEGMSLDEETGVLSWTPLEQDTHEITVRAFNGGGLDALQGFTLAVLASPEDAGTPDGGSPDGGPPQDGGTGQPQPDAGVEVPPSEPDTRCGCSMGSPVGGLLLAGVLLSLLTQARSILGA</sequence>
<dbReference type="InterPro" id="IPR011041">
    <property type="entry name" value="Quinoprot_gluc/sorb_DH_b-prop"/>
</dbReference>
<dbReference type="PANTHER" id="PTHR19328:SF75">
    <property type="entry name" value="ALDOSE SUGAR DEHYDROGENASE YLII"/>
    <property type="match status" value="1"/>
</dbReference>
<dbReference type="InterPro" id="IPR011042">
    <property type="entry name" value="6-blade_b-propeller_TolB-like"/>
</dbReference>